<dbReference type="PANTHER" id="PTHR38588:SF1">
    <property type="entry name" value="BLL0334 PROTEIN"/>
    <property type="match status" value="1"/>
</dbReference>
<dbReference type="OrthoDB" id="9787428at2"/>
<evidence type="ECO:0000313" key="3">
    <source>
        <dbReference type="EMBL" id="AXH96859.1"/>
    </source>
</evidence>
<dbReference type="AlphaFoldDB" id="A0A345NPA1"/>
<evidence type="ECO:0000256" key="1">
    <source>
        <dbReference type="SAM" id="MobiDB-lite"/>
    </source>
</evidence>
<dbReference type="RefSeq" id="WP_114928740.1">
    <property type="nucleotide sequence ID" value="NZ_CP031229.1"/>
</dbReference>
<feature type="region of interest" description="Disordered" evidence="1">
    <location>
        <begin position="147"/>
        <end position="185"/>
    </location>
</feature>
<evidence type="ECO:0000256" key="2">
    <source>
        <dbReference type="SAM" id="Phobius"/>
    </source>
</evidence>
<evidence type="ECO:0000313" key="4">
    <source>
        <dbReference type="Proteomes" id="UP000253790"/>
    </source>
</evidence>
<organism evidence="3 4">
    <name type="scientific">Ornithinimicrobium avium</name>
    <dbReference type="NCBI Taxonomy" id="2283195"/>
    <lineage>
        <taxon>Bacteria</taxon>
        <taxon>Bacillati</taxon>
        <taxon>Actinomycetota</taxon>
        <taxon>Actinomycetes</taxon>
        <taxon>Micrococcales</taxon>
        <taxon>Ornithinimicrobiaceae</taxon>
        <taxon>Ornithinimicrobium</taxon>
    </lineage>
</organism>
<dbReference type="Gene3D" id="3.30.530.20">
    <property type="match status" value="1"/>
</dbReference>
<keyword evidence="2" id="KW-0472">Membrane</keyword>
<accession>A0A345NPA1</accession>
<dbReference type="Pfam" id="PF06240">
    <property type="entry name" value="COXG"/>
    <property type="match status" value="1"/>
</dbReference>
<dbReference type="InterPro" id="IPR010419">
    <property type="entry name" value="CO_DH_gsu"/>
</dbReference>
<protein>
    <submittedName>
        <fullName evidence="3">Carbon monoxide dehydrogenase</fullName>
    </submittedName>
</protein>
<feature type="transmembrane region" description="Helical" evidence="2">
    <location>
        <begin position="206"/>
        <end position="225"/>
    </location>
</feature>
<name>A0A345NPA1_9MICO</name>
<keyword evidence="2" id="KW-1133">Transmembrane helix</keyword>
<keyword evidence="4" id="KW-1185">Reference proteome</keyword>
<gene>
    <name evidence="3" type="ORF">DV701_12700</name>
</gene>
<dbReference type="SUPFAM" id="SSF55961">
    <property type="entry name" value="Bet v1-like"/>
    <property type="match status" value="1"/>
</dbReference>
<dbReference type="EMBL" id="CP031229">
    <property type="protein sequence ID" value="AXH96859.1"/>
    <property type="molecule type" value="Genomic_DNA"/>
</dbReference>
<keyword evidence="2" id="KW-0812">Transmembrane</keyword>
<dbReference type="Proteomes" id="UP000253790">
    <property type="component" value="Chromosome"/>
</dbReference>
<dbReference type="InterPro" id="IPR023393">
    <property type="entry name" value="START-like_dom_sf"/>
</dbReference>
<dbReference type="KEGG" id="orn:DV701_12700"/>
<sequence>MQISGSNHLSADPATAWEAFHDESVLVATLPGAQAMREVAPGSFEMTVSAGVAAIRGTYDGTAVFSQEVPQESFVLSLAGAGGPGTINADVTVNMAAADDGGTDLTWTANATVGGPVGGVGQRMLSGVAKRLAGQFFANIDKELVRRASGEPELPTPTGELDPPTGDTVGPVPSGSQLPQAAGSPGRLGALRAAALPGAADGDDSFARGMAVGAAVALLGVLVGARARGRSR</sequence>
<reference evidence="3 4" key="1">
    <citation type="submission" date="2018-07" db="EMBL/GenBank/DDBJ databases">
        <title>Complete genome sequencing of Ornithinimicrobium sp. AMA3305.</title>
        <authorList>
            <person name="Bae J.-W."/>
        </authorList>
    </citation>
    <scope>NUCLEOTIDE SEQUENCE [LARGE SCALE GENOMIC DNA]</scope>
    <source>
        <strain evidence="3 4">AMA3305</strain>
    </source>
</reference>
<dbReference type="CDD" id="cd05018">
    <property type="entry name" value="CoxG"/>
    <property type="match status" value="1"/>
</dbReference>
<dbReference type="PANTHER" id="PTHR38588">
    <property type="entry name" value="BLL0334 PROTEIN"/>
    <property type="match status" value="1"/>
</dbReference>
<proteinExistence type="predicted"/>